<evidence type="ECO:0000256" key="5">
    <source>
        <dbReference type="ARBA" id="ARBA00023054"/>
    </source>
</evidence>
<keyword evidence="5 7" id="KW-0175">Coiled coil</keyword>
<feature type="compositionally biased region" description="Polar residues" evidence="8">
    <location>
        <begin position="1057"/>
        <end position="1068"/>
    </location>
</feature>
<proteinExistence type="inferred from homology"/>
<evidence type="ECO:0000256" key="2">
    <source>
        <dbReference type="ARBA" id="ARBA00022448"/>
    </source>
</evidence>
<feature type="compositionally biased region" description="Low complexity" evidence="8">
    <location>
        <begin position="1144"/>
        <end position="1163"/>
    </location>
</feature>
<dbReference type="InterPro" id="IPR019460">
    <property type="entry name" value="Atg11_C"/>
</dbReference>
<dbReference type="RefSeq" id="XP_060330345.1">
    <property type="nucleotide sequence ID" value="XM_060467606.1"/>
</dbReference>
<keyword evidence="4 6" id="KW-0072">Autophagy</keyword>
<dbReference type="PANTHER" id="PTHR13222">
    <property type="entry name" value="RB1-INDUCIBLE COILED-COIL"/>
    <property type="match status" value="1"/>
</dbReference>
<dbReference type="GO" id="GO:0015031">
    <property type="term" value="P:protein transport"/>
    <property type="evidence" value="ECO:0007669"/>
    <property type="project" value="UniProtKB-KW"/>
</dbReference>
<comment type="similarity">
    <text evidence="1 6">Belongs to the ATG11 family.</text>
</comment>
<feature type="compositionally biased region" description="Polar residues" evidence="8">
    <location>
        <begin position="1184"/>
        <end position="1193"/>
    </location>
</feature>
<name>A0AA39KFY4_ARMTA</name>
<dbReference type="GO" id="GO:0060090">
    <property type="term" value="F:molecular adaptor activity"/>
    <property type="evidence" value="ECO:0007669"/>
    <property type="project" value="TreeGrafter"/>
</dbReference>
<dbReference type="EMBL" id="JAUEPS010000019">
    <property type="protein sequence ID" value="KAK0458053.1"/>
    <property type="molecule type" value="Genomic_DNA"/>
</dbReference>
<keyword evidence="12" id="KW-1185">Reference proteome</keyword>
<sequence>MLQICRAEDGQAFQVNATLRDIERVGSIELFLQQETGVPQEAVLAYLSDGRRLTNVNIRELAGAHDQSIYVFNKVYLDFDINEVLRDLRVEPAFQPPIEESIAATPPFKASELAASYLAAAHSHHETVKYLHATMHHQHEAVQIASNSLDLNVLAIVDTYDGLSSGFKKELDKQAALLAGLEADLDIISRVRIHTEFVSPAVRKAMEAGDKPRTLGDYVSNAKMKQVAETCARTHDELRLRFEQVNEAVGKLKDGTASVRAAVASTQTLDEADGCSRRSRDIFEKITDGATALEGRALNSDDRLQELKQLDLTLRDQLQYIVDAKNTFTHQCISITRSISLLNTDMQQIPASLQALSNSFRGRNSFSHIQRLHNMLYAYGATVIEIVRRKEFSRFFYQRAQSILEVMAKLSANERKRRQVYRGEVHGQLPFETRGMDDPVPTIDFSPSGNSDAAYSIERSDVDGLLHVLDDLEQASRNGNDPEALSAVRECRTGLERLVVKMDSLESGFDKIAERSLLSASRISHSRRRSIEADEHAYNEVVDQLRAVQETKNHQESLFQEERLGLKGEIQRLQSTLQVTASNASEERDRADRLERELHQARAQIENETRARRITEERNADLIRDVDGKGSELGRALAEATNQAKAAEVLRQQLAHARSEAEDIKTLEARNSEKLAALIEDQATNLRLLEEARARGEDLEHQIQAARTESQEMNRALREASQEKDRLLRAQASDHDRLLRDHIAEADGDRAVLEHRQAELLLEKDELLRQLKDVKSDLEIAYSDAVGLREALQRTEHELREARHAERVVREDLRAGLASQSDYEHRLETSDRLVAQILDVALAFRAAHVKAMASAQAMTSHPGSGSKHSTAGLGESIFSPGLRHNIVGQLDEPSPIDPSDPAAALEALRAFDHDHFLEAITKVGSTIRKWQKQCKEYRERAKGRISFRNFAKGDLALFLPTRNSISKPWAAFNVFFPHYFLQAYGHLAEQLKTREWIVARITSITERVVDHNDPTSNPYGLSDGVKYYMLQVEDWTQPAQQNRRRSSAAKSMKEPDSLQQPTALTNGSAPTLPPAPPEAEVEDTFQVTHPPTSRLFPLRTRANSSPSTRPSSLSRLLAQASQDPRPEETPSPPSPPPPPPVRTPSPVAQSPQSPAPLSSPTQPVGSIPHHAAMLPSPLRPGSRASKTSSTSRFSVGRMPALGSVSSSLGAKATATTAISDEPIASSPSAESQFEGVTSVPSPDDSISNGMSNMLNIRRRTTSYHRPSARAASESSTSNTVTEGVSSRPVTTASSALANLASSWGVSFGRKKKAAMSRLSTTEESRPASPSLDRPPDTSAGDALQPI</sequence>
<comment type="caution">
    <text evidence="11">The sequence shown here is derived from an EMBL/GenBank/DDBJ whole genome shotgun (WGS) entry which is preliminary data.</text>
</comment>
<dbReference type="GO" id="GO:0019901">
    <property type="term" value="F:protein kinase binding"/>
    <property type="evidence" value="ECO:0007669"/>
    <property type="project" value="TreeGrafter"/>
</dbReference>
<dbReference type="PANTHER" id="PTHR13222:SF1">
    <property type="entry name" value="RB1-INDUCIBLE COILED-COIL PROTEIN 1"/>
    <property type="match status" value="1"/>
</dbReference>
<dbReference type="GO" id="GO:0000045">
    <property type="term" value="P:autophagosome assembly"/>
    <property type="evidence" value="ECO:0007669"/>
    <property type="project" value="UniProtKB-UniRule"/>
</dbReference>
<feature type="compositionally biased region" description="Polar residues" evidence="8">
    <location>
        <begin position="1203"/>
        <end position="1218"/>
    </location>
</feature>
<dbReference type="GO" id="GO:0034727">
    <property type="term" value="P:piecemeal microautophagy of the nucleus"/>
    <property type="evidence" value="ECO:0007669"/>
    <property type="project" value="TreeGrafter"/>
</dbReference>
<keyword evidence="6" id="KW-0926">Vacuole</keyword>
<evidence type="ECO:0000256" key="7">
    <source>
        <dbReference type="SAM" id="Coils"/>
    </source>
</evidence>
<evidence type="ECO:0000313" key="12">
    <source>
        <dbReference type="Proteomes" id="UP001175211"/>
    </source>
</evidence>
<feature type="region of interest" description="Disordered" evidence="8">
    <location>
        <begin position="1308"/>
        <end position="1346"/>
    </location>
</feature>
<evidence type="ECO:0000313" key="11">
    <source>
        <dbReference type="EMBL" id="KAK0458053.1"/>
    </source>
</evidence>
<comment type="function">
    <text evidence="6">Involved in cytoplasm to vacuole transport (Cvt), pexophagy, mitophagy and nucleophagy. Recruits mitochondria for their selective degradation via autophagy (mitophagy) during starvation. Works as scaffold proteins that recruit ATG proteins to the pre-autophagosome (PAS), the site of vesicle/autophagosome formation. Required for the Cvt vesicles completion.</text>
</comment>
<dbReference type="GO" id="GO:0061709">
    <property type="term" value="P:reticulophagy"/>
    <property type="evidence" value="ECO:0007669"/>
    <property type="project" value="TreeGrafter"/>
</dbReference>
<keyword evidence="2 6" id="KW-0813">Transport</keyword>
<evidence type="ECO:0000259" key="10">
    <source>
        <dbReference type="Pfam" id="PF10377"/>
    </source>
</evidence>
<keyword evidence="6" id="KW-0472">Membrane</keyword>
<feature type="compositionally biased region" description="Polar residues" evidence="8">
    <location>
        <begin position="1225"/>
        <end position="1254"/>
    </location>
</feature>
<dbReference type="GO" id="GO:0034045">
    <property type="term" value="C:phagophore assembly site membrane"/>
    <property type="evidence" value="ECO:0007669"/>
    <property type="project" value="UniProtKB-SubCell"/>
</dbReference>
<dbReference type="GeneID" id="85351154"/>
<dbReference type="Pfam" id="PF10377">
    <property type="entry name" value="ATG11"/>
    <property type="match status" value="1"/>
</dbReference>
<evidence type="ECO:0000256" key="1">
    <source>
        <dbReference type="ARBA" id="ARBA00009729"/>
    </source>
</evidence>
<comment type="subcellular location">
    <subcellularLocation>
        <location evidence="6">Preautophagosomal structure membrane</location>
        <topology evidence="6">Peripheral membrane protein</topology>
    </subcellularLocation>
    <subcellularLocation>
        <location evidence="6">Vacuole membrane</location>
        <topology evidence="6">Peripheral membrane protein</topology>
    </subcellularLocation>
    <text evidence="6">During pexophagy, accumulates in the vacuolar membrane region, where the peroxisomes contact the vacuole.</text>
</comment>
<evidence type="ECO:0000256" key="3">
    <source>
        <dbReference type="ARBA" id="ARBA00022927"/>
    </source>
</evidence>
<dbReference type="Proteomes" id="UP001175211">
    <property type="component" value="Unassembled WGS sequence"/>
</dbReference>
<protein>
    <recommendedName>
        <fullName evidence="6">Autophagy-related protein 11</fullName>
    </recommendedName>
</protein>
<feature type="compositionally biased region" description="Polar residues" evidence="8">
    <location>
        <begin position="1272"/>
        <end position="1291"/>
    </location>
</feature>
<evidence type="ECO:0000256" key="6">
    <source>
        <dbReference type="RuleBase" id="RU367075"/>
    </source>
</evidence>
<feature type="domain" description="Autophagy protein ATG17-like" evidence="9">
    <location>
        <begin position="113"/>
        <end position="425"/>
    </location>
</feature>
<dbReference type="Pfam" id="PF04108">
    <property type="entry name" value="ATG17_like"/>
    <property type="match status" value="1"/>
</dbReference>
<feature type="compositionally biased region" description="Low complexity" evidence="8">
    <location>
        <begin position="1099"/>
        <end position="1122"/>
    </location>
</feature>
<feature type="domain" description="Autophagy-related protein 11 C-terminal" evidence="10">
    <location>
        <begin position="920"/>
        <end position="1033"/>
    </location>
</feature>
<feature type="region of interest" description="Disordered" evidence="8">
    <location>
        <begin position="1036"/>
        <end position="1291"/>
    </location>
</feature>
<keyword evidence="3 6" id="KW-0653">Protein transport</keyword>
<evidence type="ECO:0000256" key="4">
    <source>
        <dbReference type="ARBA" id="ARBA00023006"/>
    </source>
</evidence>
<evidence type="ECO:0000259" key="9">
    <source>
        <dbReference type="Pfam" id="PF04108"/>
    </source>
</evidence>
<accession>A0AA39KFY4</accession>
<dbReference type="GO" id="GO:1990316">
    <property type="term" value="C:Atg1/ULK1 kinase complex"/>
    <property type="evidence" value="ECO:0007669"/>
    <property type="project" value="TreeGrafter"/>
</dbReference>
<comment type="subunit">
    <text evidence="6">Homodimer.</text>
</comment>
<dbReference type="InterPro" id="IPR045326">
    <property type="entry name" value="ATG17-like_dom"/>
</dbReference>
<dbReference type="GO" id="GO:0034517">
    <property type="term" value="P:ribophagy"/>
    <property type="evidence" value="ECO:0007669"/>
    <property type="project" value="TreeGrafter"/>
</dbReference>
<dbReference type="InterPro" id="IPR040040">
    <property type="entry name" value="ATG11"/>
</dbReference>
<reference evidence="11" key="1">
    <citation type="submission" date="2023-06" db="EMBL/GenBank/DDBJ databases">
        <authorList>
            <consortium name="Lawrence Berkeley National Laboratory"/>
            <person name="Ahrendt S."/>
            <person name="Sahu N."/>
            <person name="Indic B."/>
            <person name="Wong-Bajracharya J."/>
            <person name="Merenyi Z."/>
            <person name="Ke H.-M."/>
            <person name="Monk M."/>
            <person name="Kocsube S."/>
            <person name="Drula E."/>
            <person name="Lipzen A."/>
            <person name="Balint B."/>
            <person name="Henrissat B."/>
            <person name="Andreopoulos B."/>
            <person name="Martin F.M."/>
            <person name="Harder C.B."/>
            <person name="Rigling D."/>
            <person name="Ford K.L."/>
            <person name="Foster G.D."/>
            <person name="Pangilinan J."/>
            <person name="Papanicolaou A."/>
            <person name="Barry K."/>
            <person name="LaButti K."/>
            <person name="Viragh M."/>
            <person name="Koriabine M."/>
            <person name="Yan M."/>
            <person name="Riley R."/>
            <person name="Champramary S."/>
            <person name="Plett K.L."/>
            <person name="Tsai I.J."/>
            <person name="Slot J."/>
            <person name="Sipos G."/>
            <person name="Plett J."/>
            <person name="Nagy L.G."/>
            <person name="Grigoriev I.V."/>
        </authorList>
    </citation>
    <scope>NUCLEOTIDE SEQUENCE</scope>
    <source>
        <strain evidence="11">CCBAS 213</strain>
    </source>
</reference>
<dbReference type="GO" id="GO:1903599">
    <property type="term" value="P:positive regulation of autophagy of mitochondrion"/>
    <property type="evidence" value="ECO:0007669"/>
    <property type="project" value="UniProtKB-UniRule"/>
</dbReference>
<dbReference type="GO" id="GO:0000422">
    <property type="term" value="P:autophagy of mitochondrion"/>
    <property type="evidence" value="ECO:0007669"/>
    <property type="project" value="TreeGrafter"/>
</dbReference>
<evidence type="ECO:0000256" key="8">
    <source>
        <dbReference type="SAM" id="MobiDB-lite"/>
    </source>
</evidence>
<dbReference type="GO" id="GO:0005774">
    <property type="term" value="C:vacuolar membrane"/>
    <property type="evidence" value="ECO:0007669"/>
    <property type="project" value="UniProtKB-SubCell"/>
</dbReference>
<organism evidence="11 12">
    <name type="scientific">Armillaria tabescens</name>
    <name type="common">Ringless honey mushroom</name>
    <name type="synonym">Agaricus tabescens</name>
    <dbReference type="NCBI Taxonomy" id="1929756"/>
    <lineage>
        <taxon>Eukaryota</taxon>
        <taxon>Fungi</taxon>
        <taxon>Dikarya</taxon>
        <taxon>Basidiomycota</taxon>
        <taxon>Agaricomycotina</taxon>
        <taxon>Agaricomycetes</taxon>
        <taxon>Agaricomycetidae</taxon>
        <taxon>Agaricales</taxon>
        <taxon>Marasmiineae</taxon>
        <taxon>Physalacriaceae</taxon>
        <taxon>Desarmillaria</taxon>
    </lineage>
</organism>
<feature type="compositionally biased region" description="Pro residues" evidence="8">
    <location>
        <begin position="1129"/>
        <end position="1143"/>
    </location>
</feature>
<gene>
    <name evidence="11" type="ORF">EV420DRAFT_1270921</name>
</gene>
<feature type="coiled-coil region" evidence="7">
    <location>
        <begin position="577"/>
        <end position="805"/>
    </location>
</feature>